<dbReference type="Gene3D" id="1.25.40.20">
    <property type="entry name" value="Ankyrin repeat-containing domain"/>
    <property type="match status" value="1"/>
</dbReference>
<dbReference type="eggNOG" id="COG1053">
    <property type="taxonomic scope" value="Bacteria"/>
</dbReference>
<evidence type="ECO:0000313" key="2">
    <source>
        <dbReference type="EMBL" id="ABJ88001.1"/>
    </source>
</evidence>
<dbReference type="InParanoid" id="Q01QR9"/>
<feature type="signal peptide" evidence="1">
    <location>
        <begin position="1"/>
        <end position="21"/>
    </location>
</feature>
<feature type="chain" id="PRO_5004163218" description="Ankyrin" evidence="1">
    <location>
        <begin position="22"/>
        <end position="251"/>
    </location>
</feature>
<gene>
    <name evidence="2" type="ordered locus">Acid_7088</name>
</gene>
<name>Q01QR9_SOLUE</name>
<reference evidence="2" key="1">
    <citation type="submission" date="2006-10" db="EMBL/GenBank/DDBJ databases">
        <title>Complete sequence of Solibacter usitatus Ellin6076.</title>
        <authorList>
            <consortium name="US DOE Joint Genome Institute"/>
            <person name="Copeland A."/>
            <person name="Lucas S."/>
            <person name="Lapidus A."/>
            <person name="Barry K."/>
            <person name="Detter J.C."/>
            <person name="Glavina del Rio T."/>
            <person name="Hammon N."/>
            <person name="Israni S."/>
            <person name="Dalin E."/>
            <person name="Tice H."/>
            <person name="Pitluck S."/>
            <person name="Thompson L.S."/>
            <person name="Brettin T."/>
            <person name="Bruce D."/>
            <person name="Han C."/>
            <person name="Tapia R."/>
            <person name="Gilna P."/>
            <person name="Schmutz J."/>
            <person name="Larimer F."/>
            <person name="Land M."/>
            <person name="Hauser L."/>
            <person name="Kyrpides N."/>
            <person name="Mikhailova N."/>
            <person name="Janssen P.H."/>
            <person name="Kuske C.R."/>
            <person name="Richardson P."/>
        </authorList>
    </citation>
    <scope>NUCLEOTIDE SEQUENCE</scope>
    <source>
        <strain evidence="2">Ellin6076</strain>
    </source>
</reference>
<dbReference type="KEGG" id="sus:Acid_7088"/>
<organism evidence="2">
    <name type="scientific">Solibacter usitatus (strain Ellin6076)</name>
    <dbReference type="NCBI Taxonomy" id="234267"/>
    <lineage>
        <taxon>Bacteria</taxon>
        <taxon>Pseudomonadati</taxon>
        <taxon>Acidobacteriota</taxon>
        <taxon>Terriglobia</taxon>
        <taxon>Bryobacterales</taxon>
        <taxon>Solibacteraceae</taxon>
        <taxon>Candidatus Solibacter</taxon>
    </lineage>
</organism>
<proteinExistence type="predicted"/>
<dbReference type="SUPFAM" id="SSF48403">
    <property type="entry name" value="Ankyrin repeat"/>
    <property type="match status" value="1"/>
</dbReference>
<protein>
    <recommendedName>
        <fullName evidence="3">Ankyrin</fullName>
    </recommendedName>
</protein>
<evidence type="ECO:0000256" key="1">
    <source>
        <dbReference type="SAM" id="SignalP"/>
    </source>
</evidence>
<dbReference type="InterPro" id="IPR036770">
    <property type="entry name" value="Ankyrin_rpt-contain_sf"/>
</dbReference>
<dbReference type="AlphaFoldDB" id="Q01QR9"/>
<dbReference type="EMBL" id="CP000473">
    <property type="protein sequence ID" value="ABJ88001.1"/>
    <property type="molecule type" value="Genomic_DNA"/>
</dbReference>
<keyword evidence="1" id="KW-0732">Signal</keyword>
<dbReference type="STRING" id="234267.Acid_7088"/>
<evidence type="ECO:0008006" key="3">
    <source>
        <dbReference type="Google" id="ProtNLM"/>
    </source>
</evidence>
<accession>Q01QR9</accession>
<sequence precursor="true">MNFTRRTLFGIAPFACLQVRAADPAPALAPTFPAQPPELAREMVSVSHGNIQRVRELVKAQPALAKASWDWGFGDWETALGAASHVGNREIAELLIAAGAPPTLFSAAMLGQLDVVKALIAGNPGAQRIAGPHSISLLAHAKNGGEASKAVYQYLDSLGDAGAPPMAPLTEEQLNSIAGTYVFGDASNQRIEITIVRGQPQFTRSGAVARQLFHLGDLAFHPAGSRAVRITFSGNTLTVYDPGAVLTARKL</sequence>
<dbReference type="HOGENOM" id="CLU_946221_0_0_0"/>